<feature type="compositionally biased region" description="Low complexity" evidence="1">
    <location>
        <begin position="98"/>
        <end position="111"/>
    </location>
</feature>
<organism evidence="2">
    <name type="scientific">Pseudo-nitzschia australis</name>
    <dbReference type="NCBI Taxonomy" id="44445"/>
    <lineage>
        <taxon>Eukaryota</taxon>
        <taxon>Sar</taxon>
        <taxon>Stramenopiles</taxon>
        <taxon>Ochrophyta</taxon>
        <taxon>Bacillariophyta</taxon>
        <taxon>Bacillariophyceae</taxon>
        <taxon>Bacillariophycidae</taxon>
        <taxon>Bacillariales</taxon>
        <taxon>Bacillariaceae</taxon>
        <taxon>Pseudo-nitzschia</taxon>
    </lineage>
</organism>
<feature type="compositionally biased region" description="Polar residues" evidence="1">
    <location>
        <begin position="349"/>
        <end position="358"/>
    </location>
</feature>
<accession>A0A7S4ALR8</accession>
<feature type="compositionally biased region" description="Polar residues" evidence="1">
    <location>
        <begin position="1"/>
        <end position="18"/>
    </location>
</feature>
<reference evidence="2" key="1">
    <citation type="submission" date="2021-01" db="EMBL/GenBank/DDBJ databases">
        <authorList>
            <person name="Corre E."/>
            <person name="Pelletier E."/>
            <person name="Niang G."/>
            <person name="Scheremetjew M."/>
            <person name="Finn R."/>
            <person name="Kale V."/>
            <person name="Holt S."/>
            <person name="Cochrane G."/>
            <person name="Meng A."/>
            <person name="Brown T."/>
            <person name="Cohen L."/>
        </authorList>
    </citation>
    <scope>NUCLEOTIDE SEQUENCE</scope>
    <source>
        <strain evidence="2">10249 10 AB</strain>
    </source>
</reference>
<feature type="compositionally biased region" description="Basic and acidic residues" evidence="1">
    <location>
        <begin position="151"/>
        <end position="165"/>
    </location>
</feature>
<protein>
    <submittedName>
        <fullName evidence="2">Uncharacterized protein</fullName>
    </submittedName>
</protein>
<name>A0A7S4ALR8_9STRA</name>
<feature type="region of interest" description="Disordered" evidence="1">
    <location>
        <begin position="349"/>
        <end position="433"/>
    </location>
</feature>
<gene>
    <name evidence="2" type="ORF">PAUS00366_LOCUS12187</name>
</gene>
<feature type="compositionally biased region" description="Low complexity" evidence="1">
    <location>
        <begin position="185"/>
        <end position="206"/>
    </location>
</feature>
<feature type="compositionally biased region" description="Polar residues" evidence="1">
    <location>
        <begin position="418"/>
        <end position="432"/>
    </location>
</feature>
<feature type="compositionally biased region" description="Low complexity" evidence="1">
    <location>
        <begin position="74"/>
        <end position="84"/>
    </location>
</feature>
<proteinExistence type="predicted"/>
<evidence type="ECO:0000313" key="2">
    <source>
        <dbReference type="EMBL" id="CAE0719433.1"/>
    </source>
</evidence>
<feature type="region of interest" description="Disordered" evidence="1">
    <location>
        <begin position="65"/>
        <end position="84"/>
    </location>
</feature>
<evidence type="ECO:0000256" key="1">
    <source>
        <dbReference type="SAM" id="MobiDB-lite"/>
    </source>
</evidence>
<sequence>MSSRTQQQRGAGSTMTSTKKGRMQTKTRLLLAGAVCASFVSPSKISTLAFTGGLRILPVQREPVSAPVRGNVPTSTTRSSSLLSSSNNNQVYFFQAPSSSSSTTQQQQEQQQHVEENYNTKTSGTTTTTRNNGMVSAEQRELESMEVATDDNSKNNDNDDSDPKEGGLPTSVSSSFRSSLRKSLRVSSSSSSSSSRTTQQAAAAAAPMDVDGNGTGALMNRSHTAGGPNAPLMVTSYKPKAYPIDSGKDGMDMQTMQTSLQQDGTRLVRYNFPPLLKPKQEPTPRTAKLVLASALAAAKNNDGKLAKVTKQPTALAVQKFEYEYYNGYNGPDVEDATDYDGMETTNSKMALAKQQQPKQRNRDRRLQPKKVNLVRYQSSFYNNNNNNKHGNCDDDHGDDNNYQSQQRQRRPQRGGARNSQSYSLANDPSYSNRYMGPTDFTLAKKTGLAVNKPISLWVERDKFL</sequence>
<feature type="compositionally biased region" description="Low complexity" evidence="1">
    <location>
        <begin position="119"/>
        <end position="132"/>
    </location>
</feature>
<feature type="region of interest" description="Disordered" evidence="1">
    <location>
        <begin position="1"/>
        <end position="24"/>
    </location>
</feature>
<dbReference type="AlphaFoldDB" id="A0A7S4ALR8"/>
<dbReference type="EMBL" id="HBIX01016878">
    <property type="protein sequence ID" value="CAE0719433.1"/>
    <property type="molecule type" value="Transcribed_RNA"/>
</dbReference>
<feature type="region of interest" description="Disordered" evidence="1">
    <location>
        <begin position="97"/>
        <end position="230"/>
    </location>
</feature>